<sequence length="169" mass="19157">MRKKILYILLVLTVICSSAFAYNNNNKSIVVITFQGPVDIDNVTLSNLFEIELINLEGIKVKSGKGLYNSSYDRGKVSDSKEYYRSLYSSTYENEAIKIAKYLRSDYVLIGQINKLGNKKRLVIRVIDTNRNHIAGAQCTFENPEDIAGWIATMSKRIVDGINNSSKRY</sequence>
<feature type="signal peptide" evidence="1">
    <location>
        <begin position="1"/>
        <end position="21"/>
    </location>
</feature>
<keyword evidence="3" id="KW-1185">Reference proteome</keyword>
<evidence type="ECO:0000256" key="1">
    <source>
        <dbReference type="SAM" id="SignalP"/>
    </source>
</evidence>
<dbReference type="KEGG" id="bip:Bint_1120"/>
<evidence type="ECO:0000313" key="3">
    <source>
        <dbReference type="Proteomes" id="UP000008522"/>
    </source>
</evidence>
<feature type="chain" id="PRO_5003398328" evidence="1">
    <location>
        <begin position="22"/>
        <end position="169"/>
    </location>
</feature>
<dbReference type="OrthoDB" id="309248at2"/>
<dbReference type="EMBL" id="CP002874">
    <property type="protein sequence ID" value="AEM21743.1"/>
    <property type="molecule type" value="Genomic_DNA"/>
</dbReference>
<reference evidence="2 3" key="1">
    <citation type="journal article" date="2011" name="BMC Genomics">
        <title>Complete genome sequence of Brachyspira intermedia reveals unique genomic features in Brachyspira species and phage-mediated horizontal gene transfer.</title>
        <authorList>
            <person name="Hafstrom T."/>
            <person name="Jansson D.S."/>
            <person name="Segerman B."/>
        </authorList>
    </citation>
    <scope>NUCLEOTIDE SEQUENCE [LARGE SCALE GENOMIC DNA]</scope>
    <source>
        <strain evidence="3">ATCC 51140 / PWS/A</strain>
    </source>
</reference>
<dbReference type="AlphaFoldDB" id="G0EMQ5"/>
<dbReference type="RefSeq" id="WP_014487576.1">
    <property type="nucleotide sequence ID" value="NC_017243.1"/>
</dbReference>
<dbReference type="Proteomes" id="UP000008522">
    <property type="component" value="Chromosome"/>
</dbReference>
<gene>
    <name evidence="2" type="ordered locus">Bint_1120</name>
</gene>
<organism evidence="2 3">
    <name type="scientific">Brachyspira intermedia (strain ATCC 51140 / PWS/A)</name>
    <name type="common">Serpulina intermedia</name>
    <dbReference type="NCBI Taxonomy" id="1045858"/>
    <lineage>
        <taxon>Bacteria</taxon>
        <taxon>Pseudomonadati</taxon>
        <taxon>Spirochaetota</taxon>
        <taxon>Spirochaetia</taxon>
        <taxon>Brachyspirales</taxon>
        <taxon>Brachyspiraceae</taxon>
        <taxon>Brachyspira</taxon>
    </lineage>
</organism>
<proteinExistence type="predicted"/>
<name>G0EMQ5_BRAIP</name>
<dbReference type="PATRIC" id="fig|1045858.4.peg.1120"/>
<dbReference type="GeneID" id="44969668"/>
<protein>
    <submittedName>
        <fullName evidence="2">Uncharacterized protein</fullName>
    </submittedName>
</protein>
<accession>G0EMQ5</accession>
<evidence type="ECO:0000313" key="2">
    <source>
        <dbReference type="EMBL" id="AEM21743.1"/>
    </source>
</evidence>
<keyword evidence="1" id="KW-0732">Signal</keyword>
<dbReference type="HOGENOM" id="CLU_1615841_0_0_12"/>